<evidence type="ECO:0000313" key="2">
    <source>
        <dbReference type="Proteomes" id="UP000308196"/>
    </source>
</evidence>
<sequence>MAIIENGYLRGQIGNLINRKVGNKNVVQTRSSDKMRQTIWTEAAASDFGTASAAGAIIRRAFIAVHQKIHDSGMHNRLVKRMQRVLLGNGKQPPGNQHVNRGNIQRLVGFQFNKNCHIYDYVYFDTNVTFSATGNILIYIPELQAETHFHWPKACSHIILKIEIIGLSFDQKEAQTIGSQEIEFTRYDRQQHQARTLTFDSPDRDYDTILVSLSTLYLDKRSSYAILLNSIDLNPAGIIAAHNPEKP</sequence>
<dbReference type="Proteomes" id="UP000308196">
    <property type="component" value="Chromosome"/>
</dbReference>
<dbReference type="RefSeq" id="WP_028070019.1">
    <property type="nucleotide sequence ID" value="NZ_CP141191.1"/>
</dbReference>
<evidence type="ECO:0000313" key="1">
    <source>
        <dbReference type="EMBL" id="VTR29206.1"/>
    </source>
</evidence>
<dbReference type="AlphaFoldDB" id="A0A4U9U8B6"/>
<dbReference type="KEGG" id="stha:NCTC11429_00372"/>
<gene>
    <name evidence="1" type="ORF">NCTC11429_00372</name>
</gene>
<dbReference type="EMBL" id="LR590484">
    <property type="protein sequence ID" value="VTR29206.1"/>
    <property type="molecule type" value="Genomic_DNA"/>
</dbReference>
<dbReference type="STRING" id="1123265.GCA_000686625_03236"/>
<reference evidence="1 2" key="1">
    <citation type="submission" date="2019-05" db="EMBL/GenBank/DDBJ databases">
        <authorList>
            <consortium name="Pathogen Informatics"/>
        </authorList>
    </citation>
    <scope>NUCLEOTIDE SEQUENCE [LARGE SCALE GENOMIC DNA]</scope>
    <source>
        <strain evidence="1 2">NCTC11429</strain>
    </source>
</reference>
<proteinExistence type="predicted"/>
<name>A0A4U9U8B6_9SPHI</name>
<dbReference type="GeneID" id="78461189"/>
<protein>
    <submittedName>
        <fullName evidence="1">Uncharacterized protein</fullName>
    </submittedName>
</protein>
<accession>A0A4U9U8B6</accession>
<organism evidence="1 2">
    <name type="scientific">Sphingobacterium thalpophilum</name>
    <dbReference type="NCBI Taxonomy" id="259"/>
    <lineage>
        <taxon>Bacteria</taxon>
        <taxon>Pseudomonadati</taxon>
        <taxon>Bacteroidota</taxon>
        <taxon>Sphingobacteriia</taxon>
        <taxon>Sphingobacteriales</taxon>
        <taxon>Sphingobacteriaceae</taxon>
        <taxon>Sphingobacterium</taxon>
    </lineage>
</organism>